<protein>
    <submittedName>
        <fullName evidence="1">Uncharacterized protein</fullName>
    </submittedName>
</protein>
<organism evidence="1">
    <name type="scientific">Spongospora subterranea</name>
    <dbReference type="NCBI Taxonomy" id="70186"/>
    <lineage>
        <taxon>Eukaryota</taxon>
        <taxon>Sar</taxon>
        <taxon>Rhizaria</taxon>
        <taxon>Endomyxa</taxon>
        <taxon>Phytomyxea</taxon>
        <taxon>Plasmodiophorida</taxon>
        <taxon>Plasmodiophoridae</taxon>
        <taxon>Spongospora</taxon>
    </lineage>
</organism>
<evidence type="ECO:0000313" key="1">
    <source>
        <dbReference type="EMBL" id="CRZ00943.1"/>
    </source>
</evidence>
<reference evidence="1" key="1">
    <citation type="submission" date="2015-04" db="EMBL/GenBank/DDBJ databases">
        <title>The genome sequence of the plant pathogenic Rhizarian Plasmodiophora brassicae reveals insights in its biotrophic life cycle and the origin of chitin synthesis.</title>
        <authorList>
            <person name="Schwelm A."/>
            <person name="Fogelqvist J."/>
            <person name="Knaust A."/>
            <person name="Julke S."/>
            <person name="Lilja T."/>
            <person name="Dhandapani V."/>
            <person name="Bonilla-Rosso G."/>
            <person name="Karlsson M."/>
            <person name="Shevchenko A."/>
            <person name="Choi S.R."/>
            <person name="Kim H.G."/>
            <person name="Park J.Y."/>
            <person name="Lim Y.P."/>
            <person name="Ludwig-Muller J."/>
            <person name="Dixelius C."/>
        </authorList>
    </citation>
    <scope>NUCLEOTIDE SEQUENCE</scope>
    <source>
        <tissue evidence="1">Potato root galls</tissue>
    </source>
</reference>
<dbReference type="AlphaFoldDB" id="A0A0H5QFW1"/>
<dbReference type="EMBL" id="HACM01000500">
    <property type="protein sequence ID" value="CRZ00942.1"/>
    <property type="molecule type" value="Transcribed_RNA"/>
</dbReference>
<name>A0A0H5QFW1_9EUKA</name>
<sequence>MYSEREWFTAVCQPLQRDRIVFQQWRQLPPTIGMVVVQPIQLALGQHSNIYQRRLDWRHCDRFKAHPFTGPEFVLGRLRPNQHYVLDPDSESVRLVITGLVCHRHAGF</sequence>
<dbReference type="EMBL" id="HACM01000501">
    <property type="protein sequence ID" value="CRZ00943.1"/>
    <property type="molecule type" value="Transcribed_RNA"/>
</dbReference>
<proteinExistence type="predicted"/>
<accession>A0A0H5QFW1</accession>